<sequence>MDVKGRRTLVGEKGGRYMDRKEERALEGETRTLVVLNSRKNPNVKTGEWGSGLSHCTMSSSSVTQINKASEEEEDEGPEPLAALAAAAAASSLYCYITQHH</sequence>
<evidence type="ECO:0000313" key="2">
    <source>
        <dbReference type="Proteomes" id="UP001497522"/>
    </source>
</evidence>
<name>A0ABP1AX40_9BRYO</name>
<reference evidence="1" key="1">
    <citation type="submission" date="2024-03" db="EMBL/GenBank/DDBJ databases">
        <authorList>
            <consortium name="ELIXIR-Norway"/>
            <consortium name="Elixir Norway"/>
        </authorList>
    </citation>
    <scope>NUCLEOTIDE SEQUENCE</scope>
</reference>
<organism evidence="1 2">
    <name type="scientific">Sphagnum jensenii</name>
    <dbReference type="NCBI Taxonomy" id="128206"/>
    <lineage>
        <taxon>Eukaryota</taxon>
        <taxon>Viridiplantae</taxon>
        <taxon>Streptophyta</taxon>
        <taxon>Embryophyta</taxon>
        <taxon>Bryophyta</taxon>
        <taxon>Sphagnophytina</taxon>
        <taxon>Sphagnopsida</taxon>
        <taxon>Sphagnales</taxon>
        <taxon>Sphagnaceae</taxon>
        <taxon>Sphagnum</taxon>
    </lineage>
</organism>
<protein>
    <submittedName>
        <fullName evidence="1">Uncharacterized protein</fullName>
    </submittedName>
</protein>
<dbReference type="Proteomes" id="UP001497522">
    <property type="component" value="Chromosome 17"/>
</dbReference>
<keyword evidence="2" id="KW-1185">Reference proteome</keyword>
<dbReference type="EMBL" id="OZ023718">
    <property type="protein sequence ID" value="CAK9867046.1"/>
    <property type="molecule type" value="Genomic_DNA"/>
</dbReference>
<evidence type="ECO:0000313" key="1">
    <source>
        <dbReference type="EMBL" id="CAK9867046.1"/>
    </source>
</evidence>
<gene>
    <name evidence="1" type="ORF">CSSPJE1EN2_LOCUS10041</name>
</gene>
<proteinExistence type="predicted"/>
<accession>A0ABP1AX40</accession>